<organism evidence="1 2">
    <name type="scientific">Populus trichocarpa</name>
    <name type="common">Western balsam poplar</name>
    <name type="synonym">Populus balsamifera subsp. trichocarpa</name>
    <dbReference type="NCBI Taxonomy" id="3694"/>
    <lineage>
        <taxon>Eukaryota</taxon>
        <taxon>Viridiplantae</taxon>
        <taxon>Streptophyta</taxon>
        <taxon>Embryophyta</taxon>
        <taxon>Tracheophyta</taxon>
        <taxon>Spermatophyta</taxon>
        <taxon>Magnoliopsida</taxon>
        <taxon>eudicotyledons</taxon>
        <taxon>Gunneridae</taxon>
        <taxon>Pentapetalae</taxon>
        <taxon>rosids</taxon>
        <taxon>fabids</taxon>
        <taxon>Malpighiales</taxon>
        <taxon>Salicaceae</taxon>
        <taxon>Saliceae</taxon>
        <taxon>Populus</taxon>
    </lineage>
</organism>
<dbReference type="Proteomes" id="UP000006729">
    <property type="component" value="Chromosome 10"/>
</dbReference>
<protein>
    <submittedName>
        <fullName evidence="1">Uncharacterized protein</fullName>
    </submittedName>
</protein>
<accession>A0A3N7GDN5</accession>
<gene>
    <name evidence="1" type="ORF">POPTR_010G064250</name>
</gene>
<proteinExistence type="predicted"/>
<dbReference type="InParanoid" id="A0A3N7GDN5"/>
<reference evidence="1 2" key="1">
    <citation type="journal article" date="2006" name="Science">
        <title>The genome of black cottonwood, Populus trichocarpa (Torr. &amp; Gray).</title>
        <authorList>
            <person name="Tuskan G.A."/>
            <person name="Difazio S."/>
            <person name="Jansson S."/>
            <person name="Bohlmann J."/>
            <person name="Grigoriev I."/>
            <person name="Hellsten U."/>
            <person name="Putnam N."/>
            <person name="Ralph S."/>
            <person name="Rombauts S."/>
            <person name="Salamov A."/>
            <person name="Schein J."/>
            <person name="Sterck L."/>
            <person name="Aerts A."/>
            <person name="Bhalerao R.R."/>
            <person name="Bhalerao R.P."/>
            <person name="Blaudez D."/>
            <person name="Boerjan W."/>
            <person name="Brun A."/>
            <person name="Brunner A."/>
            <person name="Busov V."/>
            <person name="Campbell M."/>
            <person name="Carlson J."/>
            <person name="Chalot M."/>
            <person name="Chapman J."/>
            <person name="Chen G.L."/>
            <person name="Cooper D."/>
            <person name="Coutinho P.M."/>
            <person name="Couturier J."/>
            <person name="Covert S."/>
            <person name="Cronk Q."/>
            <person name="Cunningham R."/>
            <person name="Davis J."/>
            <person name="Degroeve S."/>
            <person name="Dejardin A."/>
            <person name="Depamphilis C."/>
            <person name="Detter J."/>
            <person name="Dirks B."/>
            <person name="Dubchak I."/>
            <person name="Duplessis S."/>
            <person name="Ehlting J."/>
            <person name="Ellis B."/>
            <person name="Gendler K."/>
            <person name="Goodstein D."/>
            <person name="Gribskov M."/>
            <person name="Grimwood J."/>
            <person name="Groover A."/>
            <person name="Gunter L."/>
            <person name="Hamberger B."/>
            <person name="Heinze B."/>
            <person name="Helariutta Y."/>
            <person name="Henrissat B."/>
            <person name="Holligan D."/>
            <person name="Holt R."/>
            <person name="Huang W."/>
            <person name="Islam-Faridi N."/>
            <person name="Jones S."/>
            <person name="Jones-Rhoades M."/>
            <person name="Jorgensen R."/>
            <person name="Joshi C."/>
            <person name="Kangasjarvi J."/>
            <person name="Karlsson J."/>
            <person name="Kelleher C."/>
            <person name="Kirkpatrick R."/>
            <person name="Kirst M."/>
            <person name="Kohler A."/>
            <person name="Kalluri U."/>
            <person name="Larimer F."/>
            <person name="Leebens-Mack J."/>
            <person name="Leple J.C."/>
            <person name="Locascio P."/>
            <person name="Lou Y."/>
            <person name="Lucas S."/>
            <person name="Martin F."/>
            <person name="Montanini B."/>
            <person name="Napoli C."/>
            <person name="Nelson D.R."/>
            <person name="Nelson C."/>
            <person name="Nieminen K."/>
            <person name="Nilsson O."/>
            <person name="Pereda V."/>
            <person name="Peter G."/>
            <person name="Philippe R."/>
            <person name="Pilate G."/>
            <person name="Poliakov A."/>
            <person name="Razumovskaya J."/>
            <person name="Richardson P."/>
            <person name="Rinaldi C."/>
            <person name="Ritland K."/>
            <person name="Rouze P."/>
            <person name="Ryaboy D."/>
            <person name="Schmutz J."/>
            <person name="Schrader J."/>
            <person name="Segerman B."/>
            <person name="Shin H."/>
            <person name="Siddiqui A."/>
            <person name="Sterky F."/>
            <person name="Terry A."/>
            <person name="Tsai C.J."/>
            <person name="Uberbacher E."/>
            <person name="Unneberg P."/>
            <person name="Vahala J."/>
            <person name="Wall K."/>
            <person name="Wessler S."/>
            <person name="Yang G."/>
            <person name="Yin T."/>
            <person name="Douglas C."/>
            <person name="Marra M."/>
            <person name="Sandberg G."/>
            <person name="Van de Peer Y."/>
            <person name="Rokhsar D."/>
        </authorList>
    </citation>
    <scope>NUCLEOTIDE SEQUENCE [LARGE SCALE GENOMIC DNA]</scope>
    <source>
        <strain evidence="2">cv. Nisqually</strain>
    </source>
</reference>
<evidence type="ECO:0000313" key="1">
    <source>
        <dbReference type="EMBL" id="RQO96331.1"/>
    </source>
</evidence>
<evidence type="ECO:0000313" key="2">
    <source>
        <dbReference type="Proteomes" id="UP000006729"/>
    </source>
</evidence>
<dbReference type="AlphaFoldDB" id="A0A3N7GDN5"/>
<keyword evidence="2" id="KW-1185">Reference proteome</keyword>
<sequence length="116" mass="13025">MPIISTLNTTESPNSFAQRLRNACKINTETFPSFRTQIPALLSLLMKMIIITVFSPPSWSPGVRSIRSGLLSSCVSPTWESRTRGIFVTWSAGHEWSTTPFGFCLSWRRRSEGENA</sequence>
<name>A0A3N7GDN5_POPTR</name>
<dbReference type="EMBL" id="CM009299">
    <property type="protein sequence ID" value="RQO96331.1"/>
    <property type="molecule type" value="Genomic_DNA"/>
</dbReference>